<keyword evidence="1" id="KW-0732">Signal</keyword>
<feature type="signal peptide" evidence="1">
    <location>
        <begin position="1"/>
        <end position="24"/>
    </location>
</feature>
<dbReference type="AlphaFoldDB" id="K0SIA4"/>
<evidence type="ECO:0000256" key="1">
    <source>
        <dbReference type="SAM" id="SignalP"/>
    </source>
</evidence>
<dbReference type="OrthoDB" id="535691at2759"/>
<evidence type="ECO:0000313" key="2">
    <source>
        <dbReference type="EMBL" id="EJK65963.1"/>
    </source>
</evidence>
<sequence>MKSALLALRGAPCLLALLADPSLGALHPQPAAAYSKNYDWITCDAFLEHAAAIAAAAGLPDARATVPGGRSALACDRIFDAAKQSDVVDAVVNMGAHVRGRKLEEIDLKAEVPDVAGVHRHRALQLNVSDSTCDFEFGFGNPGPLSDATPIGPCAPPGDQCPHEPCVPAYLQGDATGPSTFTEFVPNYQVTSRSSDLAFGPLPGSAIIDIETLPVWNGCHRDRTDANPVALALAILQGLKFIPKTIEAVCEEAFVNIMETFYDKVNYQDHLVDSAEIEAAYEHSRNLLHKQCAIYDQVTNRCAVNLGIRSGCDGMDNDNDDLIDECDEDTVPPTIRTDAAARCSEVWFATEDEALECVKSTTIIEDDCHNTTVPAFVVTNSCGNSNVDITVQDGCGNEATTSVQVKINDAEPYVYCQFADEKGRVAAEVTWIESGGPGLMKDPSFYYLAVDSCGEPLKVTVDFYSNEFENRNTFALNENHVRFYQNGNPNDRAGMYLAMAMCDPGNSWICINDPTAENARLYTAKVSAVDSTGFEVSTECKLRVIPKGVLDGMAIDTSQSTQQFHVASYTSTF</sequence>
<feature type="chain" id="PRO_5003837822" description="HYR domain-containing protein" evidence="1">
    <location>
        <begin position="25"/>
        <end position="573"/>
    </location>
</feature>
<keyword evidence="3" id="KW-1185">Reference proteome</keyword>
<name>K0SIA4_THAOC</name>
<evidence type="ECO:0008006" key="4">
    <source>
        <dbReference type="Google" id="ProtNLM"/>
    </source>
</evidence>
<evidence type="ECO:0000313" key="3">
    <source>
        <dbReference type="Proteomes" id="UP000266841"/>
    </source>
</evidence>
<comment type="caution">
    <text evidence="2">The sequence shown here is derived from an EMBL/GenBank/DDBJ whole genome shotgun (WGS) entry which is preliminary data.</text>
</comment>
<gene>
    <name evidence="2" type="ORF">THAOC_13138</name>
</gene>
<dbReference type="EMBL" id="AGNL01015354">
    <property type="protein sequence ID" value="EJK65963.1"/>
    <property type="molecule type" value="Genomic_DNA"/>
</dbReference>
<reference evidence="2 3" key="1">
    <citation type="journal article" date="2012" name="Genome Biol.">
        <title>Genome and low-iron response of an oceanic diatom adapted to chronic iron limitation.</title>
        <authorList>
            <person name="Lommer M."/>
            <person name="Specht M."/>
            <person name="Roy A.S."/>
            <person name="Kraemer L."/>
            <person name="Andreson R."/>
            <person name="Gutowska M.A."/>
            <person name="Wolf J."/>
            <person name="Bergner S.V."/>
            <person name="Schilhabel M.B."/>
            <person name="Klostermeier U.C."/>
            <person name="Beiko R.G."/>
            <person name="Rosenstiel P."/>
            <person name="Hippler M."/>
            <person name="Laroche J."/>
        </authorList>
    </citation>
    <scope>NUCLEOTIDE SEQUENCE [LARGE SCALE GENOMIC DNA]</scope>
    <source>
        <strain evidence="2 3">CCMP1005</strain>
    </source>
</reference>
<protein>
    <recommendedName>
        <fullName evidence="4">HYR domain-containing protein</fullName>
    </recommendedName>
</protein>
<proteinExistence type="predicted"/>
<accession>K0SIA4</accession>
<dbReference type="Proteomes" id="UP000266841">
    <property type="component" value="Unassembled WGS sequence"/>
</dbReference>
<organism evidence="2 3">
    <name type="scientific">Thalassiosira oceanica</name>
    <name type="common">Marine diatom</name>
    <dbReference type="NCBI Taxonomy" id="159749"/>
    <lineage>
        <taxon>Eukaryota</taxon>
        <taxon>Sar</taxon>
        <taxon>Stramenopiles</taxon>
        <taxon>Ochrophyta</taxon>
        <taxon>Bacillariophyta</taxon>
        <taxon>Coscinodiscophyceae</taxon>
        <taxon>Thalassiosirophycidae</taxon>
        <taxon>Thalassiosirales</taxon>
        <taxon>Thalassiosiraceae</taxon>
        <taxon>Thalassiosira</taxon>
    </lineage>
</organism>